<keyword evidence="2" id="KW-1185">Reference proteome</keyword>
<dbReference type="EMBL" id="FNUE01000002">
    <property type="protein sequence ID" value="SEE44727.1"/>
    <property type="molecule type" value="Genomic_DNA"/>
</dbReference>
<evidence type="ECO:0000313" key="1">
    <source>
        <dbReference type="EMBL" id="SEE44727.1"/>
    </source>
</evidence>
<reference evidence="1 2" key="1">
    <citation type="submission" date="2016-10" db="EMBL/GenBank/DDBJ databases">
        <authorList>
            <person name="Varghese N."/>
            <person name="Submissions S."/>
        </authorList>
    </citation>
    <scope>NUCLEOTIDE SEQUENCE [LARGE SCALE GENOMIC DNA]</scope>
    <source>
        <strain evidence="1 2">DSW-5</strain>
    </source>
</reference>
<name>A0A1H5IXF7_9FLAO</name>
<gene>
    <name evidence="1" type="ORF">SAMN05444353_1725</name>
</gene>
<protein>
    <recommendedName>
        <fullName evidence="3">Lipoprotein</fullName>
    </recommendedName>
</protein>
<comment type="caution">
    <text evidence="1">The sequence shown here is derived from an EMBL/GenBank/DDBJ whole genome shotgun (WGS) entry which is preliminary data.</text>
</comment>
<evidence type="ECO:0008006" key="3">
    <source>
        <dbReference type="Google" id="ProtNLM"/>
    </source>
</evidence>
<dbReference type="RefSeq" id="WP_143032707.1">
    <property type="nucleotide sequence ID" value="NZ_FNUE01000002.1"/>
</dbReference>
<evidence type="ECO:0000313" key="2">
    <source>
        <dbReference type="Proteomes" id="UP000183071"/>
    </source>
</evidence>
<proteinExistence type="predicted"/>
<accession>A0A1H5IXF7</accession>
<dbReference type="Proteomes" id="UP000183071">
    <property type="component" value="Unassembled WGS sequence"/>
</dbReference>
<sequence length="127" mass="14768">MKRIAIKISGVLIVLIFILQCNGNIPLMKNDIAGIYINKNYQKKICCIESPHKPDTLTLKLDRTLSSNFFGVGTYKVNYGIFETEIELHYENRNGKAGHYTYFVNRLFEQPKIIMNADTNHYFQKME</sequence>
<organism evidence="1 2">
    <name type="scientific">Polaribacter dokdonensis DSW-5</name>
    <dbReference type="NCBI Taxonomy" id="1300348"/>
    <lineage>
        <taxon>Bacteria</taxon>
        <taxon>Pseudomonadati</taxon>
        <taxon>Bacteroidota</taxon>
        <taxon>Flavobacteriia</taxon>
        <taxon>Flavobacteriales</taxon>
        <taxon>Flavobacteriaceae</taxon>
    </lineage>
</organism>